<name>A0AC61NR38_9BACT</name>
<dbReference type="EMBL" id="CP081303">
    <property type="protein sequence ID" value="QZE14469.1"/>
    <property type="molecule type" value="Genomic_DNA"/>
</dbReference>
<accession>A0AC61NR38</accession>
<protein>
    <submittedName>
        <fullName evidence="1">Menaquinone biosynthesis protein</fullName>
    </submittedName>
</protein>
<proteinExistence type="predicted"/>
<keyword evidence="2" id="KW-1185">Reference proteome</keyword>
<reference evidence="1" key="1">
    <citation type="submission" date="2021-08" db="EMBL/GenBank/DDBJ databases">
        <title>Novel anaerobic bacterium isolated from sea squirt in East Sea, Republic of Korea.</title>
        <authorList>
            <person name="Nguyen T.H."/>
            <person name="Li Z."/>
            <person name="Lee Y.-J."/>
            <person name="Ko J."/>
            <person name="Kim S.-G."/>
        </authorList>
    </citation>
    <scope>NUCLEOTIDE SEQUENCE</scope>
    <source>
        <strain evidence="1">KCTC 25031</strain>
    </source>
</reference>
<evidence type="ECO:0000313" key="2">
    <source>
        <dbReference type="Proteomes" id="UP000826212"/>
    </source>
</evidence>
<organism evidence="1 2">
    <name type="scientific">Halosquirtibacter laminarini</name>
    <dbReference type="NCBI Taxonomy" id="3374600"/>
    <lineage>
        <taxon>Bacteria</taxon>
        <taxon>Pseudomonadati</taxon>
        <taxon>Bacteroidota</taxon>
        <taxon>Bacteroidia</taxon>
        <taxon>Marinilabiliales</taxon>
        <taxon>Prolixibacteraceae</taxon>
        <taxon>Halosquirtibacter</taxon>
    </lineage>
</organism>
<sequence>MKKVKISAVSYLNSKPMIHGITKDSVMEQVDLALDHPSDCAKKLLDGTVDLGLVPVAILSQLKEYHIVSDFCIGGDGPVHTVVVASDVPLHEIETIYLDYQSRTSVMLCRILCKYFWNISPEFKKGYDGYHKEVIGGTTAAVVIGDRVFDIEHNHKYMIDLSDMWRKSTGEPFVFAAWVANKPLETEFVNSFNTALAKGCDDIKETVDIYQPLFAGVDITNYLENEICYDLTPSMKRGLELFLTYVNKIENE</sequence>
<dbReference type="Proteomes" id="UP000826212">
    <property type="component" value="Chromosome"/>
</dbReference>
<evidence type="ECO:0000313" key="1">
    <source>
        <dbReference type="EMBL" id="QZE14469.1"/>
    </source>
</evidence>
<gene>
    <name evidence="1" type="ORF">K4L44_00960</name>
</gene>